<evidence type="ECO:0000313" key="12">
    <source>
        <dbReference type="EMBL" id="QSO48648.1"/>
    </source>
</evidence>
<keyword evidence="10 11" id="KW-0472">Membrane</keyword>
<keyword evidence="4 11" id="KW-0812">Transmembrane</keyword>
<proteinExistence type="inferred from homology"/>
<comment type="subunit">
    <text evidence="11">The system is composed of three essential subunits: KdpA, KdpB and KdpC.</text>
</comment>
<evidence type="ECO:0000256" key="2">
    <source>
        <dbReference type="ARBA" id="ARBA00022475"/>
    </source>
</evidence>
<name>A0A9X7Z8R7_9BACL</name>
<evidence type="ECO:0000256" key="10">
    <source>
        <dbReference type="ARBA" id="ARBA00023136"/>
    </source>
</evidence>
<comment type="similarity">
    <text evidence="11">Belongs to the KdpC family.</text>
</comment>
<evidence type="ECO:0000256" key="5">
    <source>
        <dbReference type="ARBA" id="ARBA00022741"/>
    </source>
</evidence>
<sequence length="190" mass="20118">MRSVWQSIRTTIVFMVVCGLIYPLLMVVIGQIAFPFQANGELVKGPMGTVVGSRLIAQPVTHPGLFQPRPSAVNYAGNGSGGSNLGPTNPALIKEVKGNISTFEKLNPGISVSQIGPSEVESSASGLDPDITVHDALLQIPSISKVSGLSTSELKQLVLSHVKGRFLGIWGEPHINVMDLNLALLKLEGK</sequence>
<evidence type="ECO:0000256" key="7">
    <source>
        <dbReference type="ARBA" id="ARBA00022958"/>
    </source>
</evidence>
<keyword evidence="2 11" id="KW-1003">Cell membrane</keyword>
<reference evidence="12 13" key="1">
    <citation type="submission" date="2021-02" db="EMBL/GenBank/DDBJ databases">
        <title>Alicyclobacillus curvatus sp. nov. and Alicyclobacillus mengziensis sp. nov., two acidophilic bacteria isolated from acid mine drainage.</title>
        <authorList>
            <person name="Huang Y."/>
        </authorList>
    </citation>
    <scope>NUCLEOTIDE SEQUENCE [LARGE SCALE GENOMIC DNA]</scope>
    <source>
        <strain evidence="12 13">S30H14</strain>
    </source>
</reference>
<dbReference type="RefSeq" id="WP_206657978.1">
    <property type="nucleotide sequence ID" value="NZ_CP071182.1"/>
</dbReference>
<accession>A0A9X7Z8R7</accession>
<dbReference type="GO" id="GO:0005524">
    <property type="term" value="F:ATP binding"/>
    <property type="evidence" value="ECO:0007669"/>
    <property type="project" value="UniProtKB-UniRule"/>
</dbReference>
<organism evidence="12 13">
    <name type="scientific">Alicyclobacillus mengziensis</name>
    <dbReference type="NCBI Taxonomy" id="2931921"/>
    <lineage>
        <taxon>Bacteria</taxon>
        <taxon>Bacillati</taxon>
        <taxon>Bacillota</taxon>
        <taxon>Bacilli</taxon>
        <taxon>Bacillales</taxon>
        <taxon>Alicyclobacillaceae</taxon>
        <taxon>Alicyclobacillus</taxon>
    </lineage>
</organism>
<keyword evidence="1 11" id="KW-0813">Transport</keyword>
<keyword evidence="13" id="KW-1185">Reference proteome</keyword>
<dbReference type="NCBIfam" id="TIGR00681">
    <property type="entry name" value="kdpC"/>
    <property type="match status" value="1"/>
</dbReference>
<evidence type="ECO:0000256" key="6">
    <source>
        <dbReference type="ARBA" id="ARBA00022840"/>
    </source>
</evidence>
<evidence type="ECO:0000256" key="8">
    <source>
        <dbReference type="ARBA" id="ARBA00022989"/>
    </source>
</evidence>
<keyword evidence="3 11" id="KW-0633">Potassium transport</keyword>
<keyword evidence="5 11" id="KW-0547">Nucleotide-binding</keyword>
<dbReference type="AlphaFoldDB" id="A0A9X7Z8R7"/>
<evidence type="ECO:0000256" key="9">
    <source>
        <dbReference type="ARBA" id="ARBA00023065"/>
    </source>
</evidence>
<dbReference type="EMBL" id="CP071182">
    <property type="protein sequence ID" value="QSO48648.1"/>
    <property type="molecule type" value="Genomic_DNA"/>
</dbReference>
<keyword evidence="8 11" id="KW-1133">Transmembrane helix</keyword>
<dbReference type="PIRSF" id="PIRSF001296">
    <property type="entry name" value="K_ATPase_KdpC"/>
    <property type="match status" value="1"/>
</dbReference>
<dbReference type="Proteomes" id="UP000663505">
    <property type="component" value="Chromosome"/>
</dbReference>
<dbReference type="Pfam" id="PF02669">
    <property type="entry name" value="KdpC"/>
    <property type="match status" value="1"/>
</dbReference>
<dbReference type="InterPro" id="IPR003820">
    <property type="entry name" value="KdpC"/>
</dbReference>
<evidence type="ECO:0000313" key="13">
    <source>
        <dbReference type="Proteomes" id="UP000663505"/>
    </source>
</evidence>
<keyword evidence="7 11" id="KW-0630">Potassium</keyword>
<evidence type="ECO:0000256" key="1">
    <source>
        <dbReference type="ARBA" id="ARBA00022448"/>
    </source>
</evidence>
<evidence type="ECO:0000256" key="3">
    <source>
        <dbReference type="ARBA" id="ARBA00022538"/>
    </source>
</evidence>
<dbReference type="KEGG" id="afx:JZ786_06675"/>
<protein>
    <recommendedName>
        <fullName evidence="11">Potassium-transporting ATPase KdpC subunit</fullName>
    </recommendedName>
    <alternativeName>
        <fullName evidence="11">ATP phosphohydrolase [potassium-transporting] C chain</fullName>
    </alternativeName>
    <alternativeName>
        <fullName evidence="11">Potassium-binding and translocating subunit C</fullName>
    </alternativeName>
    <alternativeName>
        <fullName evidence="11">Potassium-translocating ATPase C chain</fullName>
    </alternativeName>
</protein>
<evidence type="ECO:0000256" key="4">
    <source>
        <dbReference type="ARBA" id="ARBA00022692"/>
    </source>
</evidence>
<evidence type="ECO:0000256" key="11">
    <source>
        <dbReference type="HAMAP-Rule" id="MF_00276"/>
    </source>
</evidence>
<feature type="transmembrane region" description="Helical" evidence="11">
    <location>
        <begin position="12"/>
        <end position="34"/>
    </location>
</feature>
<keyword evidence="9 11" id="KW-0406">Ion transport</keyword>
<gene>
    <name evidence="11 12" type="primary">kdpC</name>
    <name evidence="12" type="ORF">JZ786_06675</name>
</gene>
<dbReference type="HAMAP" id="MF_00276">
    <property type="entry name" value="KdpC"/>
    <property type="match status" value="1"/>
</dbReference>
<dbReference type="GO" id="GO:0008556">
    <property type="term" value="F:P-type potassium transmembrane transporter activity"/>
    <property type="evidence" value="ECO:0007669"/>
    <property type="project" value="InterPro"/>
</dbReference>
<keyword evidence="6 11" id="KW-0067">ATP-binding</keyword>
<dbReference type="PANTHER" id="PTHR30042:SF2">
    <property type="entry name" value="POTASSIUM-TRANSPORTING ATPASE KDPC SUBUNIT"/>
    <property type="match status" value="1"/>
</dbReference>
<comment type="function">
    <text evidence="11">Part of the high-affinity ATP-driven potassium transport (or Kdp) system, which catalyzes the hydrolysis of ATP coupled with the electrogenic transport of potassium into the cytoplasm. This subunit acts as a catalytic chaperone that increases the ATP-binding affinity of the ATP-hydrolyzing subunit KdpB by the formation of a transient KdpB/KdpC/ATP ternary complex.</text>
</comment>
<dbReference type="PANTHER" id="PTHR30042">
    <property type="entry name" value="POTASSIUM-TRANSPORTING ATPASE C CHAIN"/>
    <property type="match status" value="1"/>
</dbReference>
<dbReference type="GO" id="GO:0005886">
    <property type="term" value="C:plasma membrane"/>
    <property type="evidence" value="ECO:0007669"/>
    <property type="project" value="UniProtKB-SubCell"/>
</dbReference>
<comment type="subcellular location">
    <subcellularLocation>
        <location evidence="11">Cell membrane</location>
        <topology evidence="11">Single-pass membrane protein</topology>
    </subcellularLocation>
</comment>